<feature type="domain" description="F-box" evidence="1">
    <location>
        <begin position="22"/>
        <end position="67"/>
    </location>
</feature>
<dbReference type="InterPro" id="IPR001810">
    <property type="entry name" value="F-box_dom"/>
</dbReference>
<dbReference type="SMART" id="SM00256">
    <property type="entry name" value="FBOX"/>
    <property type="match status" value="1"/>
</dbReference>
<dbReference type="AlphaFoldDB" id="A0A162N1Z8"/>
<evidence type="ECO:0000313" key="3">
    <source>
        <dbReference type="Proteomes" id="UP000077315"/>
    </source>
</evidence>
<gene>
    <name evidence="2" type="ORF">PHYBLDRAFT_174029</name>
</gene>
<accession>A0A162N1Z8</accession>
<dbReference type="InParanoid" id="A0A162N1Z8"/>
<dbReference type="RefSeq" id="XP_018285738.1">
    <property type="nucleotide sequence ID" value="XM_018437172.1"/>
</dbReference>
<dbReference type="InterPro" id="IPR036047">
    <property type="entry name" value="F-box-like_dom_sf"/>
</dbReference>
<dbReference type="PANTHER" id="PTHR31639:SF256">
    <property type="entry name" value="OS07G0242900 PROTEIN"/>
    <property type="match status" value="1"/>
</dbReference>
<dbReference type="VEuPathDB" id="FungiDB:PHYBLDRAFT_174029"/>
<dbReference type="SUPFAM" id="SSF81383">
    <property type="entry name" value="F-box domain"/>
    <property type="match status" value="1"/>
</dbReference>
<name>A0A162N1Z8_PHYB8</name>
<dbReference type="PANTHER" id="PTHR31639">
    <property type="entry name" value="F-BOX PROTEIN-LIKE"/>
    <property type="match status" value="1"/>
</dbReference>
<dbReference type="EMBL" id="KV440998">
    <property type="protein sequence ID" value="OAD67698.1"/>
    <property type="molecule type" value="Genomic_DNA"/>
</dbReference>
<organism evidence="2 3">
    <name type="scientific">Phycomyces blakesleeanus (strain ATCC 8743b / DSM 1359 / FGSC 10004 / NBRC 33097 / NRRL 1555)</name>
    <dbReference type="NCBI Taxonomy" id="763407"/>
    <lineage>
        <taxon>Eukaryota</taxon>
        <taxon>Fungi</taxon>
        <taxon>Fungi incertae sedis</taxon>
        <taxon>Mucoromycota</taxon>
        <taxon>Mucoromycotina</taxon>
        <taxon>Mucoromycetes</taxon>
        <taxon>Mucorales</taxon>
        <taxon>Phycomycetaceae</taxon>
        <taxon>Phycomyces</taxon>
    </lineage>
</organism>
<reference evidence="3" key="1">
    <citation type="submission" date="2015-06" db="EMBL/GenBank/DDBJ databases">
        <title>Expansion of signal transduction pathways in fungi by whole-genome duplication.</title>
        <authorList>
            <consortium name="DOE Joint Genome Institute"/>
            <person name="Corrochano L.M."/>
            <person name="Kuo A."/>
            <person name="Marcet-Houben M."/>
            <person name="Polaino S."/>
            <person name="Salamov A."/>
            <person name="Villalobos J.M."/>
            <person name="Alvarez M.I."/>
            <person name="Avalos J."/>
            <person name="Benito E.P."/>
            <person name="Benoit I."/>
            <person name="Burger G."/>
            <person name="Camino L.P."/>
            <person name="Canovas D."/>
            <person name="Cerda-Olmedo E."/>
            <person name="Cheng J.-F."/>
            <person name="Dominguez A."/>
            <person name="Elias M."/>
            <person name="Eslava A.P."/>
            <person name="Glaser F."/>
            <person name="Grimwood J."/>
            <person name="Gutierrez G."/>
            <person name="Heitman J."/>
            <person name="Henrissat B."/>
            <person name="Iturriaga E.A."/>
            <person name="Lang B.F."/>
            <person name="Lavin J.L."/>
            <person name="Lee S."/>
            <person name="Li W."/>
            <person name="Lindquist E."/>
            <person name="Lopez-Garcia S."/>
            <person name="Luque E.M."/>
            <person name="Marcos A.T."/>
            <person name="Martin J."/>
            <person name="McCluskey K."/>
            <person name="Medina H.R."/>
            <person name="Miralles-Duran A."/>
            <person name="Miyazaki A."/>
            <person name="Munoz-Torres E."/>
            <person name="Oguiza J.A."/>
            <person name="Ohm R."/>
            <person name="Olmedo M."/>
            <person name="Orejas M."/>
            <person name="Ortiz-Castellanos L."/>
            <person name="Pisabarro A.G."/>
            <person name="Rodriguez-Romero J."/>
            <person name="Ruiz-Herrera J."/>
            <person name="Ruiz-Vazquez R."/>
            <person name="Sanz C."/>
            <person name="Schackwitz W."/>
            <person name="Schmutz J."/>
            <person name="Shahriari M."/>
            <person name="Shelest E."/>
            <person name="Silva-Franco F."/>
            <person name="Soanes D."/>
            <person name="Syed K."/>
            <person name="Tagua V.G."/>
            <person name="Talbot N.J."/>
            <person name="Thon M."/>
            <person name="De vries R.P."/>
            <person name="Wiebenga A."/>
            <person name="Yadav J.S."/>
            <person name="Braun E.L."/>
            <person name="Baker S."/>
            <person name="Garre V."/>
            <person name="Horwitz B."/>
            <person name="Torres-Martinez S."/>
            <person name="Idnurm A."/>
            <person name="Herrera-Estrella A."/>
            <person name="Gabaldon T."/>
            <person name="Grigoriev I.V."/>
        </authorList>
    </citation>
    <scope>NUCLEOTIDE SEQUENCE [LARGE SCALE GENOMIC DNA]</scope>
    <source>
        <strain evidence="3">NRRL 1555(-)</strain>
    </source>
</reference>
<proteinExistence type="predicted"/>
<sequence length="659" mass="76948">MFNVRNNNKNSVFLVALEAWFAFGSSNIPNEILTKIADYLSTKDRLSCALTCKEWRYPFQRVLWRNIRITTIEAAKRLVATIQESQRESISLGLSVQSLNIPIYCNMEGVQDTDILMYLPNLRHLDLGNVSYVDIYTKTTRSYSVWKSLESLKFVSNKREWIRPGKNLLEFVNTCCRLQELEISASPFNHRIEFSVNDFDVMHQNLRQLSSIKVDMYLNPDFSSALGKIPDTRPAFGVKSLNINSKKYVSRYEYTNQWNPLWLYYFGYKYPNVHTLKIDATETCHNPITSDQKQKIISLFQSNPNAFKHLETFHFANDRYFESSDFFLWDVLWALRVPLKHLDLDATVNQGADHSHTMDIDRILQSFSRTLETLSLKGFIYFESSLNPKLRLSSYYPLLTYLCISGHIVSIDLDDLLDRCVALKQLGFSGEELFVTPRTIDNKPKQHHALQILTLFECTTSAKVFRRLSFRCRKLRYMALGSLWITGSISKKTGRLFIDMPYTLLQDLHIDQVQYITSNQEFDITKAINMTHLTQLYDPILADELNERKRKEAADPKAPTMISHTICWVYTYGYFVTSRYHRQGTYELLEEEGDYAQQYFQDFKPKKTGIKLRDGSYFDEDEPETFWEYELFKGYGEFRFGKVADYITGGIYPPGNYDD</sequence>
<keyword evidence="3" id="KW-1185">Reference proteome</keyword>
<dbReference type="Gene3D" id="3.80.10.10">
    <property type="entry name" value="Ribonuclease Inhibitor"/>
    <property type="match status" value="2"/>
</dbReference>
<dbReference type="Pfam" id="PF12937">
    <property type="entry name" value="F-box-like"/>
    <property type="match status" value="1"/>
</dbReference>
<dbReference type="Proteomes" id="UP000077315">
    <property type="component" value="Unassembled WGS sequence"/>
</dbReference>
<evidence type="ECO:0000313" key="2">
    <source>
        <dbReference type="EMBL" id="OAD67698.1"/>
    </source>
</evidence>
<dbReference type="PROSITE" id="PS50181">
    <property type="entry name" value="FBOX"/>
    <property type="match status" value="1"/>
</dbReference>
<protein>
    <recommendedName>
        <fullName evidence="1">F-box domain-containing protein</fullName>
    </recommendedName>
</protein>
<dbReference type="InterPro" id="IPR032675">
    <property type="entry name" value="LRR_dom_sf"/>
</dbReference>
<dbReference type="SUPFAM" id="SSF52047">
    <property type="entry name" value="RNI-like"/>
    <property type="match status" value="1"/>
</dbReference>
<dbReference type="OrthoDB" id="2253782at2759"/>
<evidence type="ECO:0000259" key="1">
    <source>
        <dbReference type="PROSITE" id="PS50181"/>
    </source>
</evidence>
<dbReference type="GeneID" id="28998078"/>